<proteinExistence type="predicted"/>
<evidence type="ECO:0000256" key="1">
    <source>
        <dbReference type="SAM" id="Phobius"/>
    </source>
</evidence>
<dbReference type="InterPro" id="IPR056632">
    <property type="entry name" value="DUF7730"/>
</dbReference>
<dbReference type="PANTHER" id="PTHR38790">
    <property type="entry name" value="2EXR DOMAIN-CONTAINING PROTEIN-RELATED"/>
    <property type="match status" value="1"/>
</dbReference>
<comment type="caution">
    <text evidence="3">The sequence shown here is derived from an EMBL/GenBank/DDBJ whole genome shotgun (WGS) entry which is preliminary data.</text>
</comment>
<gene>
    <name evidence="3" type="ORF">N7G274_007546</name>
</gene>
<reference evidence="3 4" key="1">
    <citation type="submission" date="2024-09" db="EMBL/GenBank/DDBJ databases">
        <title>Rethinking Asexuality: The Enigmatic Case of Functional Sexual Genes in Lepraria (Stereocaulaceae).</title>
        <authorList>
            <person name="Doellman M."/>
            <person name="Sun Y."/>
            <person name="Barcenas-Pena A."/>
            <person name="Lumbsch H.T."/>
            <person name="Grewe F."/>
        </authorList>
    </citation>
    <scope>NUCLEOTIDE SEQUENCE [LARGE SCALE GENOMIC DNA]</scope>
    <source>
        <strain evidence="3 4">Mercado 3170</strain>
    </source>
</reference>
<keyword evidence="1" id="KW-0812">Transmembrane</keyword>
<protein>
    <recommendedName>
        <fullName evidence="2">DUF7730 domain-containing protein</fullName>
    </recommendedName>
</protein>
<dbReference type="EMBL" id="JBEFKJ010000024">
    <property type="protein sequence ID" value="KAL2039687.1"/>
    <property type="molecule type" value="Genomic_DNA"/>
</dbReference>
<dbReference type="Pfam" id="PF24864">
    <property type="entry name" value="DUF7730"/>
    <property type="match status" value="1"/>
</dbReference>
<feature type="domain" description="DUF7730" evidence="2">
    <location>
        <begin position="187"/>
        <end position="357"/>
    </location>
</feature>
<keyword evidence="1" id="KW-1133">Transmembrane helix</keyword>
<name>A0ABR4A165_9LECA</name>
<evidence type="ECO:0000313" key="4">
    <source>
        <dbReference type="Proteomes" id="UP001590950"/>
    </source>
</evidence>
<feature type="transmembrane region" description="Helical" evidence="1">
    <location>
        <begin position="83"/>
        <end position="106"/>
    </location>
</feature>
<dbReference type="Proteomes" id="UP001590950">
    <property type="component" value="Unassembled WGS sequence"/>
</dbReference>
<sequence length="480" mass="55931">MYAVCTPICYPFYLCGRMRCDPCLTAFEAYEDLRYWAYQRHAPFLVLNTMSAGLQSTELANYDRKVPNYYLVRSWKWIYRTGFILLVFIFLIIFPLLCIPIALLLFPLDWLLTSIFGFWQGRWSPKYNYECMGICLDAIKVPGLVLGEYRSAFQRQQAVWDYELGKPSPLPQKRKRRLTNGQTELVSQSPSSFLAKLPAELRLHIYEYVIAGDCIHFHVAVHRTKKPKDKRTSSRIHGHPCSQPVSSTPTNECTCYGFGYYGQSRPHGQLTLPENQGRGRLALSKTCKQIYKETIDLLYRLPTFYFNSISQPPYFLHSILPDRLAQIRSIQLCYNQHNINKIRTNDTEVARHQHWLHQCAFCNVNLWLDMIRKHMTGLQTVEMFIYLDDTTRLPNLGDPWIVRLFKLQHGDNGLRELKINMFPGPDTPWTIPHGLRSTNLTLVMQLDKLLQDEIRKGAEKKLWKKSLGEEAVAPCHKLTR</sequence>
<evidence type="ECO:0000259" key="2">
    <source>
        <dbReference type="Pfam" id="PF24864"/>
    </source>
</evidence>
<accession>A0ABR4A165</accession>
<keyword evidence="4" id="KW-1185">Reference proteome</keyword>
<keyword evidence="1" id="KW-0472">Membrane</keyword>
<evidence type="ECO:0000313" key="3">
    <source>
        <dbReference type="EMBL" id="KAL2039687.1"/>
    </source>
</evidence>
<organism evidence="3 4">
    <name type="scientific">Stereocaulon virgatum</name>
    <dbReference type="NCBI Taxonomy" id="373712"/>
    <lineage>
        <taxon>Eukaryota</taxon>
        <taxon>Fungi</taxon>
        <taxon>Dikarya</taxon>
        <taxon>Ascomycota</taxon>
        <taxon>Pezizomycotina</taxon>
        <taxon>Lecanoromycetes</taxon>
        <taxon>OSLEUM clade</taxon>
        <taxon>Lecanoromycetidae</taxon>
        <taxon>Lecanorales</taxon>
        <taxon>Lecanorineae</taxon>
        <taxon>Stereocaulaceae</taxon>
        <taxon>Stereocaulon</taxon>
    </lineage>
</organism>